<evidence type="ECO:0000313" key="3">
    <source>
        <dbReference type="Proteomes" id="UP000729402"/>
    </source>
</evidence>
<accession>A0A8J5RTL2</accession>
<dbReference type="Proteomes" id="UP000729402">
    <property type="component" value="Unassembled WGS sequence"/>
</dbReference>
<evidence type="ECO:0000313" key="2">
    <source>
        <dbReference type="EMBL" id="KAG8056022.1"/>
    </source>
</evidence>
<evidence type="ECO:0000256" key="1">
    <source>
        <dbReference type="SAM" id="MobiDB-lite"/>
    </source>
</evidence>
<proteinExistence type="predicted"/>
<name>A0A8J5RTL2_ZIZPA</name>
<keyword evidence="3" id="KW-1185">Reference proteome</keyword>
<protein>
    <submittedName>
        <fullName evidence="2">Uncharacterized protein</fullName>
    </submittedName>
</protein>
<sequence>MFSGVSFPTARRLNHESVWVVGDPSSARQVGEASAACGLSRGLQVSGCEVVDGRPLSAGLGWSGPCRGEVEPSGDLEDSSRSTKEGSRWV</sequence>
<comment type="caution">
    <text evidence="2">The sequence shown here is derived from an EMBL/GenBank/DDBJ whole genome shotgun (WGS) entry which is preliminary data.</text>
</comment>
<dbReference type="AlphaFoldDB" id="A0A8J5RTL2"/>
<feature type="compositionally biased region" description="Basic and acidic residues" evidence="1">
    <location>
        <begin position="78"/>
        <end position="90"/>
    </location>
</feature>
<reference evidence="2" key="2">
    <citation type="submission" date="2021-02" db="EMBL/GenBank/DDBJ databases">
        <authorList>
            <person name="Kimball J.A."/>
            <person name="Haas M.W."/>
            <person name="Macchietto M."/>
            <person name="Kono T."/>
            <person name="Duquette J."/>
            <person name="Shao M."/>
        </authorList>
    </citation>
    <scope>NUCLEOTIDE SEQUENCE</scope>
    <source>
        <tissue evidence="2">Fresh leaf tissue</tissue>
    </source>
</reference>
<gene>
    <name evidence="2" type="ORF">GUJ93_ZPchr0001g29323</name>
</gene>
<dbReference type="EMBL" id="JAAALK010000288">
    <property type="protein sequence ID" value="KAG8056022.1"/>
    <property type="molecule type" value="Genomic_DNA"/>
</dbReference>
<feature type="region of interest" description="Disordered" evidence="1">
    <location>
        <begin position="61"/>
        <end position="90"/>
    </location>
</feature>
<reference evidence="2" key="1">
    <citation type="journal article" date="2021" name="bioRxiv">
        <title>Whole Genome Assembly and Annotation of Northern Wild Rice, Zizania palustris L., Supports a Whole Genome Duplication in the Zizania Genus.</title>
        <authorList>
            <person name="Haas M."/>
            <person name="Kono T."/>
            <person name="Macchietto M."/>
            <person name="Millas R."/>
            <person name="McGilp L."/>
            <person name="Shao M."/>
            <person name="Duquette J."/>
            <person name="Hirsch C.N."/>
            <person name="Kimball J."/>
        </authorList>
    </citation>
    <scope>NUCLEOTIDE SEQUENCE</scope>
    <source>
        <tissue evidence="2">Fresh leaf tissue</tissue>
    </source>
</reference>
<organism evidence="2 3">
    <name type="scientific">Zizania palustris</name>
    <name type="common">Northern wild rice</name>
    <dbReference type="NCBI Taxonomy" id="103762"/>
    <lineage>
        <taxon>Eukaryota</taxon>
        <taxon>Viridiplantae</taxon>
        <taxon>Streptophyta</taxon>
        <taxon>Embryophyta</taxon>
        <taxon>Tracheophyta</taxon>
        <taxon>Spermatophyta</taxon>
        <taxon>Magnoliopsida</taxon>
        <taxon>Liliopsida</taxon>
        <taxon>Poales</taxon>
        <taxon>Poaceae</taxon>
        <taxon>BOP clade</taxon>
        <taxon>Oryzoideae</taxon>
        <taxon>Oryzeae</taxon>
        <taxon>Zizaniinae</taxon>
        <taxon>Zizania</taxon>
    </lineage>
</organism>